<evidence type="ECO:0000313" key="7">
    <source>
        <dbReference type="Proteomes" id="UP000460950"/>
    </source>
</evidence>
<sequence length="63" mass="7179">MVTIQVSCQSVSDFYHTEGSEESVRPHNESNQSDSSSHQHPINSHAFRLSKYSCPVHLRKTLH</sequence>
<dbReference type="EMBL" id="VULU01000056">
    <property type="protein sequence ID" value="MSS50569.1"/>
    <property type="molecule type" value="Genomic_DNA"/>
</dbReference>
<evidence type="ECO:0000313" key="2">
    <source>
        <dbReference type="EMBL" id="MSS50569.1"/>
    </source>
</evidence>
<proteinExistence type="predicted"/>
<dbReference type="Proteomes" id="UP000460950">
    <property type="component" value="Unassembled WGS sequence"/>
</dbReference>
<feature type="compositionally biased region" description="Polar residues" evidence="1">
    <location>
        <begin position="29"/>
        <end position="42"/>
    </location>
</feature>
<dbReference type="EMBL" id="CP043529">
    <property type="protein sequence ID" value="QEW35158.1"/>
    <property type="molecule type" value="Genomic_DNA"/>
</dbReference>
<reference evidence="2 7" key="3">
    <citation type="submission" date="2019-09" db="EMBL/GenBank/DDBJ databases">
        <title>In-depth cultivation of the pig gut microbiome towards novel bacterial diversity and tailored functional studies.</title>
        <authorList>
            <person name="Wylensek D."/>
            <person name="Hitch T.C.A."/>
            <person name="Clavel T."/>
        </authorList>
    </citation>
    <scope>NUCLEOTIDE SEQUENCE [LARGE SCALE GENOMIC DNA]</scope>
    <source>
        <strain evidence="2 7">WCA-389-WT-3C</strain>
    </source>
</reference>
<evidence type="ECO:0000313" key="3">
    <source>
        <dbReference type="EMBL" id="QEW35158.1"/>
    </source>
</evidence>
<accession>A0A174KHN9</accession>
<reference evidence="4 6" key="1">
    <citation type="journal article" date="2019" name="Nat. Commun.">
        <title>Gram positive-like bacteriocins with broad spectrum anti-Bacteroidales activity encoded on mobile elements of the human gut microbiota.</title>
        <authorList>
            <person name="Bechon N."/>
            <person name="Coyne M.J.Jr."/>
            <person name="Laclare-Mceneany V."/>
            <person name="Chatzidaki-Livanis M."/>
            <person name="Ghigo J.-M."/>
            <person name="Comstock L.E."/>
        </authorList>
    </citation>
    <scope>NUCLEOTIDE SEQUENCE [LARGE SCALE GENOMIC DNA]</scope>
    <source>
        <strain evidence="4 6">CL01T12C17</strain>
    </source>
</reference>
<reference evidence="3 5" key="2">
    <citation type="submission" date="2019-09" db="EMBL/GenBank/DDBJ databases">
        <title>Commensal-derived Metabolites Govern Vibrio cholerae Pathogenesis in Host.</title>
        <authorList>
            <person name="Yoon S.S."/>
            <person name="Yoon M.Y."/>
        </authorList>
    </citation>
    <scope>NUCLEOTIDE SEQUENCE [LARGE SCALE GENOMIC DNA]</scope>
    <source>
        <strain evidence="3 5">VIC01</strain>
    </source>
</reference>
<protein>
    <submittedName>
        <fullName evidence="4">Uncharacterized protein</fullName>
    </submittedName>
</protein>
<dbReference type="Proteomes" id="UP000326091">
    <property type="component" value="Chromosome"/>
</dbReference>
<dbReference type="EMBL" id="RWHZ01000016">
    <property type="protein sequence ID" value="TSE49181.1"/>
    <property type="molecule type" value="Genomic_DNA"/>
</dbReference>
<evidence type="ECO:0000256" key="1">
    <source>
        <dbReference type="SAM" id="MobiDB-lite"/>
    </source>
</evidence>
<evidence type="ECO:0000313" key="5">
    <source>
        <dbReference type="Proteomes" id="UP000326091"/>
    </source>
</evidence>
<dbReference type="AlphaFoldDB" id="A0A174KHN9"/>
<gene>
    <name evidence="4" type="ORF">EH214_01592</name>
    <name evidence="2" type="ORF">FYJ30_20350</name>
    <name evidence="3" type="ORF">VIC01_00626</name>
</gene>
<organism evidence="4 6">
    <name type="scientific">Phocaeicola vulgatus</name>
    <name type="common">Bacteroides vulgatus</name>
    <dbReference type="NCBI Taxonomy" id="821"/>
    <lineage>
        <taxon>Bacteria</taxon>
        <taxon>Pseudomonadati</taxon>
        <taxon>Bacteroidota</taxon>
        <taxon>Bacteroidia</taxon>
        <taxon>Bacteroidales</taxon>
        <taxon>Bacteroidaceae</taxon>
        <taxon>Phocaeicola</taxon>
    </lineage>
</organism>
<feature type="region of interest" description="Disordered" evidence="1">
    <location>
        <begin position="14"/>
        <end position="42"/>
    </location>
</feature>
<evidence type="ECO:0000313" key="4">
    <source>
        <dbReference type="EMBL" id="TSE49181.1"/>
    </source>
</evidence>
<name>A0A174KHN9_PHOVU</name>
<feature type="compositionally biased region" description="Basic and acidic residues" evidence="1">
    <location>
        <begin position="15"/>
        <end position="28"/>
    </location>
</feature>
<dbReference type="Proteomes" id="UP000408523">
    <property type="component" value="Unassembled WGS sequence"/>
</dbReference>
<evidence type="ECO:0000313" key="6">
    <source>
        <dbReference type="Proteomes" id="UP000408523"/>
    </source>
</evidence>